<dbReference type="AlphaFoldDB" id="A0A316HER3"/>
<dbReference type="PROSITE" id="PS01124">
    <property type="entry name" value="HTH_ARAC_FAMILY_2"/>
    <property type="match status" value="1"/>
</dbReference>
<keyword evidence="11" id="KW-0804">Transcription</keyword>
<comment type="catalytic activity">
    <reaction evidence="1">
        <text>ATP + protein L-histidine = ADP + protein N-phospho-L-histidine.</text>
        <dbReference type="EC" id="2.7.13.3"/>
    </reaction>
</comment>
<dbReference type="SMART" id="SM00387">
    <property type="entry name" value="HATPase_c"/>
    <property type="match status" value="1"/>
</dbReference>
<feature type="domain" description="Response regulatory" evidence="16">
    <location>
        <begin position="673"/>
        <end position="788"/>
    </location>
</feature>
<evidence type="ECO:0000256" key="2">
    <source>
        <dbReference type="ARBA" id="ARBA00012438"/>
    </source>
</evidence>
<evidence type="ECO:0000259" key="15">
    <source>
        <dbReference type="PROSITE" id="PS50109"/>
    </source>
</evidence>
<evidence type="ECO:0000313" key="18">
    <source>
        <dbReference type="Proteomes" id="UP000245678"/>
    </source>
</evidence>
<evidence type="ECO:0000256" key="3">
    <source>
        <dbReference type="ARBA" id="ARBA00022553"/>
    </source>
</evidence>
<dbReference type="PROSITE" id="PS00041">
    <property type="entry name" value="HTH_ARAC_FAMILY_1"/>
    <property type="match status" value="1"/>
</dbReference>
<keyword evidence="10" id="KW-0238">DNA-binding</keyword>
<feature type="domain" description="Histidine kinase" evidence="15">
    <location>
        <begin position="411"/>
        <end position="625"/>
    </location>
</feature>
<evidence type="ECO:0000259" key="14">
    <source>
        <dbReference type="PROSITE" id="PS01124"/>
    </source>
</evidence>
<dbReference type="InterPro" id="IPR004358">
    <property type="entry name" value="Sig_transdc_His_kin-like_C"/>
</dbReference>
<dbReference type="InterPro" id="IPR028082">
    <property type="entry name" value="Peripla_BP_I"/>
</dbReference>
<evidence type="ECO:0000259" key="16">
    <source>
        <dbReference type="PROSITE" id="PS50110"/>
    </source>
</evidence>
<evidence type="ECO:0000256" key="7">
    <source>
        <dbReference type="ARBA" id="ARBA00022840"/>
    </source>
</evidence>
<dbReference type="PRINTS" id="PR00344">
    <property type="entry name" value="BCTRLSENSOR"/>
</dbReference>
<protein>
    <recommendedName>
        <fullName evidence="2">histidine kinase</fullName>
        <ecNumber evidence="2">2.7.13.3</ecNumber>
    </recommendedName>
</protein>
<dbReference type="SMART" id="SM00448">
    <property type="entry name" value="REC"/>
    <property type="match status" value="1"/>
</dbReference>
<dbReference type="CDD" id="cd00075">
    <property type="entry name" value="HATPase"/>
    <property type="match status" value="1"/>
</dbReference>
<dbReference type="GO" id="GO:0005524">
    <property type="term" value="F:ATP binding"/>
    <property type="evidence" value="ECO:0007669"/>
    <property type="project" value="UniProtKB-KW"/>
</dbReference>
<dbReference type="EMBL" id="QGHA01000001">
    <property type="protein sequence ID" value="PWK79709.1"/>
    <property type="molecule type" value="Genomic_DNA"/>
</dbReference>
<dbReference type="InterPro" id="IPR036097">
    <property type="entry name" value="HisK_dim/P_sf"/>
</dbReference>
<dbReference type="Gene3D" id="3.30.565.10">
    <property type="entry name" value="Histidine kinase-like ATPase, C-terminal domain"/>
    <property type="match status" value="1"/>
</dbReference>
<dbReference type="InterPro" id="IPR025997">
    <property type="entry name" value="SBP_2_dom"/>
</dbReference>
<reference evidence="17 18" key="1">
    <citation type="submission" date="2018-05" db="EMBL/GenBank/DDBJ databases">
        <title>Genomic Encyclopedia of Archaeal and Bacterial Type Strains, Phase II (KMG-II): from individual species to whole genera.</title>
        <authorList>
            <person name="Goeker M."/>
        </authorList>
    </citation>
    <scope>NUCLEOTIDE SEQUENCE [LARGE SCALE GENOMIC DNA]</scope>
    <source>
        <strain evidence="17 18">DSM 19975</strain>
    </source>
</reference>
<dbReference type="InterPro" id="IPR018060">
    <property type="entry name" value="HTH_AraC"/>
</dbReference>
<evidence type="ECO:0000256" key="9">
    <source>
        <dbReference type="ARBA" id="ARBA00023015"/>
    </source>
</evidence>
<dbReference type="SUPFAM" id="SSF55874">
    <property type="entry name" value="ATPase domain of HSP90 chaperone/DNA topoisomerase II/histidine kinase"/>
    <property type="match status" value="1"/>
</dbReference>
<dbReference type="Pfam" id="PF02518">
    <property type="entry name" value="HATPase_c"/>
    <property type="match status" value="1"/>
</dbReference>
<dbReference type="FunFam" id="1.10.287.130:FF:000045">
    <property type="entry name" value="Two-component system sensor histidine kinase/response regulator"/>
    <property type="match status" value="1"/>
</dbReference>
<keyword evidence="8" id="KW-0902">Two-component regulatory system</keyword>
<dbReference type="EC" id="2.7.13.3" evidence="2"/>
<evidence type="ECO:0000256" key="5">
    <source>
        <dbReference type="ARBA" id="ARBA00022741"/>
    </source>
</evidence>
<dbReference type="GO" id="GO:0000155">
    <property type="term" value="F:phosphorelay sensor kinase activity"/>
    <property type="evidence" value="ECO:0007669"/>
    <property type="project" value="InterPro"/>
</dbReference>
<dbReference type="GO" id="GO:0043565">
    <property type="term" value="F:sequence-specific DNA binding"/>
    <property type="evidence" value="ECO:0007669"/>
    <property type="project" value="InterPro"/>
</dbReference>
<dbReference type="InterPro" id="IPR003594">
    <property type="entry name" value="HATPase_dom"/>
</dbReference>
<comment type="caution">
    <text evidence="17">The sequence shown here is derived from an EMBL/GenBank/DDBJ whole genome shotgun (WGS) entry which is preliminary data.</text>
</comment>
<keyword evidence="4" id="KW-0808">Transferase</keyword>
<proteinExistence type="predicted"/>
<name>A0A316HER3_9SPHI</name>
<gene>
    <name evidence="17" type="ORF">LX99_00169</name>
</gene>
<dbReference type="Pfam" id="PF00512">
    <property type="entry name" value="HisKA"/>
    <property type="match status" value="1"/>
</dbReference>
<dbReference type="Gene3D" id="1.10.287.130">
    <property type="match status" value="1"/>
</dbReference>
<evidence type="ECO:0000256" key="1">
    <source>
        <dbReference type="ARBA" id="ARBA00000085"/>
    </source>
</evidence>
<keyword evidence="3 12" id="KW-0597">Phosphoprotein</keyword>
<dbReference type="SUPFAM" id="SSF47384">
    <property type="entry name" value="Homodimeric domain of signal transducing histidine kinase"/>
    <property type="match status" value="1"/>
</dbReference>
<keyword evidence="13" id="KW-0472">Membrane</keyword>
<dbReference type="FunFam" id="3.30.565.10:FF:000037">
    <property type="entry name" value="Hybrid sensor histidine kinase/response regulator"/>
    <property type="match status" value="1"/>
</dbReference>
<keyword evidence="13" id="KW-1133">Transmembrane helix</keyword>
<evidence type="ECO:0000256" key="10">
    <source>
        <dbReference type="ARBA" id="ARBA00023125"/>
    </source>
</evidence>
<dbReference type="InterPro" id="IPR001789">
    <property type="entry name" value="Sig_transdc_resp-reg_receiver"/>
</dbReference>
<keyword evidence="6 17" id="KW-0418">Kinase</keyword>
<dbReference type="GO" id="GO:0003700">
    <property type="term" value="F:DNA-binding transcription factor activity"/>
    <property type="evidence" value="ECO:0007669"/>
    <property type="project" value="InterPro"/>
</dbReference>
<dbReference type="Pfam" id="PF00072">
    <property type="entry name" value="Response_reg"/>
    <property type="match status" value="1"/>
</dbReference>
<dbReference type="SUPFAM" id="SSF53822">
    <property type="entry name" value="Periplasmic binding protein-like I"/>
    <property type="match status" value="1"/>
</dbReference>
<dbReference type="PROSITE" id="PS50109">
    <property type="entry name" value="HIS_KIN"/>
    <property type="match status" value="1"/>
</dbReference>
<evidence type="ECO:0000256" key="6">
    <source>
        <dbReference type="ARBA" id="ARBA00022777"/>
    </source>
</evidence>
<feature type="modified residue" description="4-aspartylphosphate" evidence="12">
    <location>
        <position position="721"/>
    </location>
</feature>
<dbReference type="InterPro" id="IPR003661">
    <property type="entry name" value="HisK_dim/P_dom"/>
</dbReference>
<dbReference type="SUPFAM" id="SSF52172">
    <property type="entry name" value="CheY-like"/>
    <property type="match status" value="1"/>
</dbReference>
<dbReference type="CDD" id="cd17574">
    <property type="entry name" value="REC_OmpR"/>
    <property type="match status" value="1"/>
</dbReference>
<dbReference type="InterPro" id="IPR005467">
    <property type="entry name" value="His_kinase_dom"/>
</dbReference>
<dbReference type="CDD" id="cd00082">
    <property type="entry name" value="HisKA"/>
    <property type="match status" value="1"/>
</dbReference>
<dbReference type="CDD" id="cd06308">
    <property type="entry name" value="PBP1_sensor_kinase-like"/>
    <property type="match status" value="1"/>
</dbReference>
<dbReference type="InterPro" id="IPR011006">
    <property type="entry name" value="CheY-like_superfamily"/>
</dbReference>
<feature type="transmembrane region" description="Helical" evidence="13">
    <location>
        <begin position="344"/>
        <end position="367"/>
    </location>
</feature>
<dbReference type="InterPro" id="IPR036890">
    <property type="entry name" value="HATPase_C_sf"/>
</dbReference>
<evidence type="ECO:0000256" key="12">
    <source>
        <dbReference type="PROSITE-ProRule" id="PRU00169"/>
    </source>
</evidence>
<feature type="domain" description="HTH araC/xylS-type" evidence="14">
    <location>
        <begin position="819"/>
        <end position="918"/>
    </location>
</feature>
<sequence length="920" mass="102792">MTFIGKRQIAILLPLVCMFLLIGCKKSDKKSLYTIGFSQCIGSDLWRRNMLDEMRMELSLHPGVNFVYADANGNSAKQVEQVKSMLNEGIDLLIISPNEAQPLTGIVEQAYNKGIPVIVIDRKTASASYTAYVGADNYQVGKLAGEYMNTMLKGRGNIVEVMGLPGSSPAIERQRGFYEAISRYRGIHIIKQVYGDWLKDSAEKQLIQIEPALRTADALFAHNDVMALGSREVLERLGLRKKINILGVDALPGNGGGLQMVSAGKLNASLVYPTGGKEAIMTAFRILNKESFSRETILQSFVIDSANVQLMKLQWGKISSQQKDIERQQVLLAEQREIYNNQQLVLNIIVITLVLAIVFGGLAFYSLTENRKINKSLGAKNNEILNQRNQLIEMSARAEAATEAKLNFFTNISHEFRTPLTLILSPVEEMIQSEKISHLAGKQLKLIHKNIFRLLRLVNQLIDYRKIEYDKQQISVSRNNLVSFVRDILESFQHNALKRNISLSLISKEQAIMVWFDADLLDKVFFNLIANALKFTNDGGRIQLILNLREDMIEIAVQDNGIGMEPGEAAHVFEQFYQADNGMGRGSGLGLSLSKEIVSLHFGTIKVSSKKWQGTTFTISLPLENKHQPHPLPNAADSNKLSIAERVKIYTTDLEENAKPASTEAFLAPKEHSVLIIEDNTDLLNYLGEKLGKSYEVFLADNGSAGLSEAFQNIPDIIIADVMLPGVSGKAIAETLKTDMRTSHIPIILLTAQVSMEQQIDGIKSMADAYMTKPFNYAHLQATVKNLIGNRLILKEHFTSEVSHGTLPVSKTLDKKFINDFSGIVEQNLANENLNVDEICKTLNISRVQLYRKVKALLGCSVTDYILNRRLKKAKYLLLNEAYSIAEITYMVGFSSPNYFSTVFKTKYSCTPSEFKKQHS</sequence>
<evidence type="ECO:0000256" key="4">
    <source>
        <dbReference type="ARBA" id="ARBA00022679"/>
    </source>
</evidence>
<dbReference type="InterPro" id="IPR009057">
    <property type="entry name" value="Homeodomain-like_sf"/>
</dbReference>
<dbReference type="Pfam" id="PF13407">
    <property type="entry name" value="Peripla_BP_4"/>
    <property type="match status" value="1"/>
</dbReference>
<dbReference type="SUPFAM" id="SSF46689">
    <property type="entry name" value="Homeodomain-like"/>
    <property type="match status" value="1"/>
</dbReference>
<keyword evidence="13" id="KW-0812">Transmembrane</keyword>
<evidence type="ECO:0000256" key="13">
    <source>
        <dbReference type="SAM" id="Phobius"/>
    </source>
</evidence>
<dbReference type="SMART" id="SM00342">
    <property type="entry name" value="HTH_ARAC"/>
    <property type="match status" value="1"/>
</dbReference>
<dbReference type="Gene3D" id="1.10.10.60">
    <property type="entry name" value="Homeodomain-like"/>
    <property type="match status" value="2"/>
</dbReference>
<evidence type="ECO:0000313" key="17">
    <source>
        <dbReference type="EMBL" id="PWK79709.1"/>
    </source>
</evidence>
<dbReference type="InterPro" id="IPR018062">
    <property type="entry name" value="HTH_AraC-typ_CS"/>
</dbReference>
<dbReference type="PANTHER" id="PTHR43547:SF2">
    <property type="entry name" value="HYBRID SIGNAL TRANSDUCTION HISTIDINE KINASE C"/>
    <property type="match status" value="1"/>
</dbReference>
<accession>A0A316HER3</accession>
<dbReference type="SMART" id="SM00388">
    <property type="entry name" value="HisKA"/>
    <property type="match status" value="1"/>
</dbReference>
<evidence type="ECO:0000256" key="8">
    <source>
        <dbReference type="ARBA" id="ARBA00023012"/>
    </source>
</evidence>
<dbReference type="Proteomes" id="UP000245678">
    <property type="component" value="Unassembled WGS sequence"/>
</dbReference>
<dbReference type="Gene3D" id="3.40.50.2300">
    <property type="match status" value="3"/>
</dbReference>
<dbReference type="PROSITE" id="PS50110">
    <property type="entry name" value="RESPONSE_REGULATORY"/>
    <property type="match status" value="1"/>
</dbReference>
<keyword evidence="7" id="KW-0067">ATP-binding</keyword>
<keyword evidence="9" id="KW-0805">Transcription regulation</keyword>
<dbReference type="PROSITE" id="PS51257">
    <property type="entry name" value="PROKAR_LIPOPROTEIN"/>
    <property type="match status" value="1"/>
</dbReference>
<dbReference type="PANTHER" id="PTHR43547">
    <property type="entry name" value="TWO-COMPONENT HISTIDINE KINASE"/>
    <property type="match status" value="1"/>
</dbReference>
<keyword evidence="5" id="KW-0547">Nucleotide-binding</keyword>
<evidence type="ECO:0000256" key="11">
    <source>
        <dbReference type="ARBA" id="ARBA00023163"/>
    </source>
</evidence>
<keyword evidence="18" id="KW-1185">Reference proteome</keyword>
<dbReference type="Pfam" id="PF12833">
    <property type="entry name" value="HTH_18"/>
    <property type="match status" value="1"/>
</dbReference>
<organism evidence="17 18">
    <name type="scientific">Mucilaginibacter oryzae</name>
    <dbReference type="NCBI Taxonomy" id="468058"/>
    <lineage>
        <taxon>Bacteria</taxon>
        <taxon>Pseudomonadati</taxon>
        <taxon>Bacteroidota</taxon>
        <taxon>Sphingobacteriia</taxon>
        <taxon>Sphingobacteriales</taxon>
        <taxon>Sphingobacteriaceae</taxon>
        <taxon>Mucilaginibacter</taxon>
    </lineage>
</organism>